<feature type="region of interest" description="Disordered" evidence="1">
    <location>
        <begin position="351"/>
        <end position="402"/>
    </location>
</feature>
<name>A0A8H6AMN7_9HELO</name>
<dbReference type="PANTHER" id="PTHR36223">
    <property type="entry name" value="BETA-LACTAMASE-TYPE TRANSPEPTIDASE FOLD DOMAIN CONTAINING PROTEIN"/>
    <property type="match status" value="1"/>
</dbReference>
<feature type="compositionally biased region" description="Polar residues" evidence="1">
    <location>
        <begin position="546"/>
        <end position="567"/>
    </location>
</feature>
<dbReference type="EMBL" id="JABFCT010000015">
    <property type="protein sequence ID" value="KAF5870148.1"/>
    <property type="molecule type" value="Genomic_DNA"/>
</dbReference>
<feature type="region of interest" description="Disordered" evidence="1">
    <location>
        <begin position="546"/>
        <end position="577"/>
    </location>
</feature>
<feature type="domain" description="DUF7918" evidence="2">
    <location>
        <begin position="306"/>
        <end position="431"/>
    </location>
</feature>
<organism evidence="3 4">
    <name type="scientific">Botrytis fragariae</name>
    <dbReference type="NCBI Taxonomy" id="1964551"/>
    <lineage>
        <taxon>Eukaryota</taxon>
        <taxon>Fungi</taxon>
        <taxon>Dikarya</taxon>
        <taxon>Ascomycota</taxon>
        <taxon>Pezizomycotina</taxon>
        <taxon>Leotiomycetes</taxon>
        <taxon>Helotiales</taxon>
        <taxon>Sclerotiniaceae</taxon>
        <taxon>Botrytis</taxon>
    </lineage>
</organism>
<feature type="compositionally biased region" description="Basic and acidic residues" evidence="1">
    <location>
        <begin position="513"/>
        <end position="524"/>
    </location>
</feature>
<dbReference type="GeneID" id="59264319"/>
<accession>A0A8H6AMN7</accession>
<protein>
    <recommendedName>
        <fullName evidence="2">DUF7918 domain-containing protein</fullName>
    </recommendedName>
</protein>
<dbReference type="InterPro" id="IPR057678">
    <property type="entry name" value="DUF7918"/>
</dbReference>
<feature type="compositionally biased region" description="Basic residues" evidence="1">
    <location>
        <begin position="262"/>
        <end position="272"/>
    </location>
</feature>
<feature type="compositionally biased region" description="Basic and acidic residues" evidence="1">
    <location>
        <begin position="293"/>
        <end position="302"/>
    </location>
</feature>
<feature type="compositionally biased region" description="Acidic residues" evidence="1">
    <location>
        <begin position="311"/>
        <end position="327"/>
    </location>
</feature>
<dbReference type="AlphaFoldDB" id="A0A8H6AMN7"/>
<sequence length="647" mass="71313">MKFNLPTILPYSDPYSHSNSRSPFKDIQSQQVATRGKGKEFLAQLQILQRLAFACLYSQFRPEHSNKRNERTRLSVTSVHAEGSPLPEYGVTRQSRFSRINTYIPVPQPKIPRDSTTNKPEAAKFAISITLLTPGLPIPYSTPKATPANPYPQPQTVTGLPGFGEKTNFAGQVGPYIPITKSENETIAAYIYFDGRPKEEVATLLRPSEETWVNSRWVQVPDSEGGGLAEREFLFREVGLERWLNGLDLDGQDAAARIEKRRQKFEKRRRRRKEEIGSDDELADMMTPRKRSTAREVLRYGADDQSPVETVSDDESFSSDSDDDDALPEAAGQIKVAMFRVLASGEIKRGEYSPQFDAHDDDEEGEKGNGEGGEGDVDHTTSFAKPKTLDPKSISTQTVTGIDGPDKPFAVFTFFYRGQRQLQKMGILPNSKQEKINSSAAKRRSTQLDFGNIGKLSNTGTVGFSAFRDNDTSAKRSKSKKKSNGNAGMMEDSDDEDDDDNGVKMEEVDEKDDPNKTLSTEDAKFQGELADGVGRIKLKRQYSAGNLNNNLGRSPNSASNTSGNATPATDGDNNGLLLPNNVFGKSLTEDNFVGSPMKKHRASLLGDESLDKRLAGFSSNLDIVAAAEAAQTPLPEPAMKDVDEEEL</sequence>
<feature type="compositionally biased region" description="Acidic residues" evidence="1">
    <location>
        <begin position="491"/>
        <end position="500"/>
    </location>
</feature>
<dbReference type="PANTHER" id="PTHR36223:SF5">
    <property type="entry name" value="BETA-LACTAMASE-TYPE TRANSPEPTIDASE FOLD DOMAIN CONTAINING PROTEIN"/>
    <property type="match status" value="1"/>
</dbReference>
<evidence type="ECO:0000313" key="4">
    <source>
        <dbReference type="Proteomes" id="UP000531561"/>
    </source>
</evidence>
<reference evidence="3 4" key="1">
    <citation type="journal article" date="2020" name="Phytopathology">
        <title>A high-quality genome resource of Botrytis fragariae, a new and rapidly spreading fungal pathogen causing strawberry gray mold in the U.S.A.</title>
        <authorList>
            <person name="Wu Y."/>
            <person name="Saski C.A."/>
            <person name="Schnabel G."/>
            <person name="Xiao S."/>
            <person name="Hu M."/>
        </authorList>
    </citation>
    <scope>NUCLEOTIDE SEQUENCE [LARGE SCALE GENOMIC DNA]</scope>
    <source>
        <strain evidence="3 4">BVB16</strain>
    </source>
</reference>
<dbReference type="RefSeq" id="XP_037189095.1">
    <property type="nucleotide sequence ID" value="XM_037340627.1"/>
</dbReference>
<feature type="region of interest" description="Disordered" evidence="1">
    <location>
        <begin position="262"/>
        <end position="327"/>
    </location>
</feature>
<feature type="region of interest" description="Disordered" evidence="1">
    <location>
        <begin position="461"/>
        <end position="524"/>
    </location>
</feature>
<gene>
    <name evidence="3" type="ORF">Bfra_010294</name>
</gene>
<dbReference type="Proteomes" id="UP000531561">
    <property type="component" value="Unassembled WGS sequence"/>
</dbReference>
<evidence type="ECO:0000259" key="2">
    <source>
        <dbReference type="Pfam" id="PF25534"/>
    </source>
</evidence>
<proteinExistence type="predicted"/>
<evidence type="ECO:0000313" key="3">
    <source>
        <dbReference type="EMBL" id="KAF5870148.1"/>
    </source>
</evidence>
<evidence type="ECO:0000256" key="1">
    <source>
        <dbReference type="SAM" id="MobiDB-lite"/>
    </source>
</evidence>
<keyword evidence="4" id="KW-1185">Reference proteome</keyword>
<comment type="caution">
    <text evidence="3">The sequence shown here is derived from an EMBL/GenBank/DDBJ whole genome shotgun (WGS) entry which is preliminary data.</text>
</comment>
<dbReference type="OrthoDB" id="5400327at2759"/>
<dbReference type="Pfam" id="PF25534">
    <property type="entry name" value="DUF7918"/>
    <property type="match status" value="1"/>
</dbReference>